<evidence type="ECO:0008006" key="3">
    <source>
        <dbReference type="Google" id="ProtNLM"/>
    </source>
</evidence>
<evidence type="ECO:0000313" key="2">
    <source>
        <dbReference type="Proteomes" id="UP000323653"/>
    </source>
</evidence>
<dbReference type="Proteomes" id="UP000323653">
    <property type="component" value="Chromosome"/>
</dbReference>
<dbReference type="PROSITE" id="PS51257">
    <property type="entry name" value="PROKAR_LIPOPROTEIN"/>
    <property type="match status" value="1"/>
</dbReference>
<organism evidence="1 2">
    <name type="scientific">Pedobacter aquae</name>
    <dbReference type="NCBI Taxonomy" id="2605747"/>
    <lineage>
        <taxon>Bacteria</taxon>
        <taxon>Pseudomonadati</taxon>
        <taxon>Bacteroidota</taxon>
        <taxon>Sphingobacteriia</taxon>
        <taxon>Sphingobacteriales</taxon>
        <taxon>Sphingobacteriaceae</taxon>
        <taxon>Pedobacter</taxon>
    </lineage>
</organism>
<dbReference type="AlphaFoldDB" id="A0A5C0VM69"/>
<protein>
    <recommendedName>
        <fullName evidence="3">Lipoprotein</fullName>
    </recommendedName>
</protein>
<reference evidence="1 2" key="1">
    <citation type="submission" date="2019-08" db="EMBL/GenBank/DDBJ databases">
        <title>Pedobacter sp. nov., isolated from Han river, South Korea.</title>
        <authorList>
            <person name="Lee D.-H."/>
            <person name="Kim Y.-S."/>
            <person name="Hwang E.-M."/>
            <person name="Le Tran T.C."/>
            <person name="Cha C.-J."/>
        </authorList>
    </citation>
    <scope>NUCLEOTIDE SEQUENCE [LARGE SCALE GENOMIC DNA]</scope>
    <source>
        <strain evidence="1 2">CJ43</strain>
    </source>
</reference>
<proteinExistence type="predicted"/>
<dbReference type="KEGG" id="pej:FYC62_14935"/>
<gene>
    <name evidence="1" type="ORF">FYC62_14935</name>
</gene>
<name>A0A5C0VM69_9SPHI</name>
<keyword evidence="2" id="KW-1185">Reference proteome</keyword>
<accession>A0A5C0VM69</accession>
<evidence type="ECO:0000313" key="1">
    <source>
        <dbReference type="EMBL" id="QEK52813.1"/>
    </source>
</evidence>
<dbReference type="EMBL" id="CP043329">
    <property type="protein sequence ID" value="QEK52813.1"/>
    <property type="molecule type" value="Genomic_DNA"/>
</dbReference>
<dbReference type="RefSeq" id="WP_149075506.1">
    <property type="nucleotide sequence ID" value="NZ_CP043329.1"/>
</dbReference>
<sequence length="133" mass="15339">MISKIKHLLIFFLAVFISSCNQKSKSEEIEELVIFGNSGFCLKDNNGNSYSSTYWIDCDSCDTKDLKYDSTKLDIRLYFEYKKDDHTKTSIRKPESTTEYYILSEQETQGFKSLINSTLLSNNLSSINQKAKI</sequence>